<accession>A0ABY2H992</accession>
<dbReference type="EMBL" id="PPTA01000004">
    <property type="protein sequence ID" value="TFB04067.1"/>
    <property type="molecule type" value="Genomic_DNA"/>
</dbReference>
<evidence type="ECO:0000313" key="4">
    <source>
        <dbReference type="Proteomes" id="UP001642720"/>
    </source>
</evidence>
<evidence type="ECO:0000313" key="3">
    <source>
        <dbReference type="EMBL" id="TFB04067.1"/>
    </source>
</evidence>
<dbReference type="GeneID" id="300575496"/>
<dbReference type="Proteomes" id="UP001642720">
    <property type="component" value="Unassembled WGS sequence"/>
</dbReference>
<feature type="compositionally biased region" description="Pro residues" evidence="1">
    <location>
        <begin position="209"/>
        <end position="232"/>
    </location>
</feature>
<protein>
    <recommendedName>
        <fullName evidence="5">Cell wall protein</fullName>
    </recommendedName>
</protein>
<keyword evidence="4" id="KW-1185">Reference proteome</keyword>
<evidence type="ECO:0000256" key="1">
    <source>
        <dbReference type="SAM" id="MobiDB-lite"/>
    </source>
</evidence>
<proteinExistence type="predicted"/>
<keyword evidence="2" id="KW-0732">Signal</keyword>
<gene>
    <name evidence="3" type="ORF">CCMA1212_003707</name>
</gene>
<organism evidence="3 4">
    <name type="scientific">Trichoderma ghanense</name>
    <dbReference type="NCBI Taxonomy" id="65468"/>
    <lineage>
        <taxon>Eukaryota</taxon>
        <taxon>Fungi</taxon>
        <taxon>Dikarya</taxon>
        <taxon>Ascomycota</taxon>
        <taxon>Pezizomycotina</taxon>
        <taxon>Sordariomycetes</taxon>
        <taxon>Hypocreomycetidae</taxon>
        <taxon>Hypocreales</taxon>
        <taxon>Hypocreaceae</taxon>
        <taxon>Trichoderma</taxon>
    </lineage>
</organism>
<feature type="chain" id="PRO_5046328341" description="Cell wall protein" evidence="2">
    <location>
        <begin position="22"/>
        <end position="306"/>
    </location>
</feature>
<comment type="caution">
    <text evidence="3">The sequence shown here is derived from an EMBL/GenBank/DDBJ whole genome shotgun (WGS) entry which is preliminary data.</text>
</comment>
<feature type="signal peptide" evidence="2">
    <location>
        <begin position="1"/>
        <end position="21"/>
    </location>
</feature>
<feature type="region of interest" description="Disordered" evidence="1">
    <location>
        <begin position="127"/>
        <end position="236"/>
    </location>
</feature>
<evidence type="ECO:0008006" key="5">
    <source>
        <dbReference type="Google" id="ProtNLM"/>
    </source>
</evidence>
<evidence type="ECO:0000256" key="2">
    <source>
        <dbReference type="SAM" id="SignalP"/>
    </source>
</evidence>
<sequence>MLDHRKFVLGLVAASSILVTAFPASSDGVEGSMTTYVSPPAVTQTSPFFPTDGVTGSMTTMDQTIIPTISVTGSVTVIPTTPVTGSMTTMLTTTAPSAAPSVKAAYRDRLGDLLRDWLDQLEEVVDGHNDHKAKKRAVEKRQTADPMPTFTPDPPTHTADPMPTFTPDPPTHTADPMPTFTPDPPTHTADPMPTFTPDPPTHTADPMPTFTPDPPALSPDPMPTISPDPTKPPRYAATPSPVLFGLPEWWPLFVSNATQSVASRTSASPSAGFPTNTLPPSTGLAKKTTAPLMGAVAAAAGAYYLL</sequence>
<reference evidence="3 4" key="1">
    <citation type="submission" date="2018-01" db="EMBL/GenBank/DDBJ databases">
        <title>Genome characterization of the sugarcane-associated fungus Trichoderma ghanense CCMA-1212 and their application in lignocelulose bioconversion.</title>
        <authorList>
            <person name="Steindorff A.S."/>
            <person name="Mendes T.D."/>
            <person name="Vilela E.S.D."/>
            <person name="Rodrigues D.S."/>
            <person name="Formighieri E.F."/>
            <person name="Melo I.S."/>
            <person name="Favaro L.C.L."/>
        </authorList>
    </citation>
    <scope>NUCLEOTIDE SEQUENCE [LARGE SCALE GENOMIC DNA]</scope>
    <source>
        <strain evidence="3 4">CCMA-1212</strain>
    </source>
</reference>
<name>A0ABY2H992_9HYPO</name>
<dbReference type="PRINTS" id="PR01217">
    <property type="entry name" value="PRICHEXTENSN"/>
</dbReference>
<dbReference type="RefSeq" id="XP_073560268.1">
    <property type="nucleotide sequence ID" value="XM_073701046.1"/>
</dbReference>